<dbReference type="GO" id="GO:0015112">
    <property type="term" value="F:nitrate transmembrane transporter activity"/>
    <property type="evidence" value="ECO:0007669"/>
    <property type="project" value="TreeGrafter"/>
</dbReference>
<dbReference type="InterPro" id="IPR016605">
    <property type="entry name" value="Transptr_NO3_Nar2"/>
</dbReference>
<keyword evidence="3" id="KW-1185">Reference proteome</keyword>
<dbReference type="PROSITE" id="PS00430">
    <property type="entry name" value="TONB_DEPENDENT_REC_1"/>
    <property type="match status" value="1"/>
</dbReference>
<evidence type="ECO:0008006" key="4">
    <source>
        <dbReference type="Google" id="ProtNLM"/>
    </source>
</evidence>
<evidence type="ECO:0000256" key="1">
    <source>
        <dbReference type="SAM" id="Phobius"/>
    </source>
</evidence>
<dbReference type="GO" id="GO:0005886">
    <property type="term" value="C:plasma membrane"/>
    <property type="evidence" value="ECO:0007669"/>
    <property type="project" value="TreeGrafter"/>
</dbReference>
<comment type="caution">
    <text evidence="2">The sequence shown here is derived from an EMBL/GenBank/DDBJ whole genome shotgun (WGS) entry which is preliminary data.</text>
</comment>
<evidence type="ECO:0000313" key="2">
    <source>
        <dbReference type="EMBL" id="KAG0564238.1"/>
    </source>
</evidence>
<keyword evidence="1" id="KW-1133">Transmembrane helix</keyword>
<proteinExistence type="predicted"/>
<dbReference type="PANTHER" id="PTHR34806:SF1">
    <property type="entry name" value="HIGH-AFFINITY NITRATE TRANSPORTER 3.1"/>
    <property type="match status" value="1"/>
</dbReference>
<evidence type="ECO:0000313" key="3">
    <source>
        <dbReference type="Proteomes" id="UP000822688"/>
    </source>
</evidence>
<keyword evidence="1" id="KW-0472">Membrane</keyword>
<name>A0A8T0H2B4_CERPU</name>
<dbReference type="PANTHER" id="PTHR34806">
    <property type="entry name" value="HIGH-AFFINITY NITRATE TRANSPORTER 3.2"/>
    <property type="match status" value="1"/>
</dbReference>
<dbReference type="Proteomes" id="UP000822688">
    <property type="component" value="Chromosome 8"/>
</dbReference>
<organism evidence="2 3">
    <name type="scientific">Ceratodon purpureus</name>
    <name type="common">Fire moss</name>
    <name type="synonym">Dicranum purpureum</name>
    <dbReference type="NCBI Taxonomy" id="3225"/>
    <lineage>
        <taxon>Eukaryota</taxon>
        <taxon>Viridiplantae</taxon>
        <taxon>Streptophyta</taxon>
        <taxon>Embryophyta</taxon>
        <taxon>Bryophyta</taxon>
        <taxon>Bryophytina</taxon>
        <taxon>Bryopsida</taxon>
        <taxon>Dicranidae</taxon>
        <taxon>Pseudoditrichales</taxon>
        <taxon>Ditrichaceae</taxon>
        <taxon>Ceratodon</taxon>
    </lineage>
</organism>
<sequence>MFMCRNLLMASCHRLFVALFIFAAILGVASYAEGEVLFSKLPNTLLVTAALPGGGPFPDRGLQTTEDSIVVTWKVNTTAAPVTATKVQTKLCFAEESQVERVWRKTYDDLSRDKSCLFEISVAVFSTAGASVNYLLADNVPRGKYFVRAYALDANGSPVAYGQSSPDKIANVFSVIPISGRSSAMNVAAAILSVLSVSCLFGFFILEHMLLKRKKSV</sequence>
<dbReference type="EMBL" id="CM026429">
    <property type="protein sequence ID" value="KAG0564238.1"/>
    <property type="molecule type" value="Genomic_DNA"/>
</dbReference>
<keyword evidence="1" id="KW-0812">Transmembrane</keyword>
<dbReference type="Pfam" id="PF16974">
    <property type="entry name" value="NAR2"/>
    <property type="match status" value="1"/>
</dbReference>
<dbReference type="InterPro" id="IPR010916">
    <property type="entry name" value="TonB_box_CS"/>
</dbReference>
<protein>
    <recommendedName>
        <fullName evidence="4">High-affinity nitrate transporter</fullName>
    </recommendedName>
</protein>
<reference evidence="2" key="1">
    <citation type="submission" date="2020-06" db="EMBL/GenBank/DDBJ databases">
        <title>WGS assembly of Ceratodon purpureus strain R40.</title>
        <authorList>
            <person name="Carey S.B."/>
            <person name="Jenkins J."/>
            <person name="Shu S."/>
            <person name="Lovell J.T."/>
            <person name="Sreedasyam A."/>
            <person name="Maumus F."/>
            <person name="Tiley G.P."/>
            <person name="Fernandez-Pozo N."/>
            <person name="Barry K."/>
            <person name="Chen C."/>
            <person name="Wang M."/>
            <person name="Lipzen A."/>
            <person name="Daum C."/>
            <person name="Saski C.A."/>
            <person name="Payton A.C."/>
            <person name="Mcbreen J.C."/>
            <person name="Conrad R.E."/>
            <person name="Kollar L.M."/>
            <person name="Olsson S."/>
            <person name="Huttunen S."/>
            <person name="Landis J.B."/>
            <person name="Wickett N.J."/>
            <person name="Johnson M.G."/>
            <person name="Rensing S.A."/>
            <person name="Grimwood J."/>
            <person name="Schmutz J."/>
            <person name="Mcdaniel S.F."/>
        </authorList>
    </citation>
    <scope>NUCLEOTIDE SEQUENCE</scope>
    <source>
        <strain evidence="2">R40</strain>
    </source>
</reference>
<accession>A0A8T0H2B4</accession>
<feature type="transmembrane region" description="Helical" evidence="1">
    <location>
        <begin position="184"/>
        <end position="206"/>
    </location>
</feature>
<dbReference type="GO" id="GO:0010167">
    <property type="term" value="P:response to nitrate"/>
    <property type="evidence" value="ECO:0007669"/>
    <property type="project" value="InterPro"/>
</dbReference>
<gene>
    <name evidence="2" type="ORF">KC19_8G094700</name>
</gene>
<dbReference type="AlphaFoldDB" id="A0A8T0H2B4"/>